<sequence length="108" mass="12725">MNLDWTKKDFEAYVLLYAAHCNHVEDIAEQDYIRTKVDEVTFHRMHTEVVVDSDEENLDKIQSFVSDNEFTQIEKEELLKNIKQVFFADGTVDEHEKKGFSILKKIIS</sequence>
<dbReference type="SUPFAM" id="SSF158682">
    <property type="entry name" value="TerB-like"/>
    <property type="match status" value="1"/>
</dbReference>
<accession>A0ABZ2TT08</accession>
<reference evidence="1 2" key="1">
    <citation type="submission" date="2024-03" db="EMBL/GenBank/DDBJ databases">
        <authorList>
            <person name="Cao K."/>
        </authorList>
    </citation>
    <scope>NUCLEOTIDE SEQUENCE [LARGE SCALE GENOMIC DNA]</scope>
    <source>
        <strain evidence="1 2">MCCC 1K00696</strain>
    </source>
</reference>
<protein>
    <recommendedName>
        <fullName evidence="3">Co-chaperone DjlA N-terminal domain-containing protein</fullName>
    </recommendedName>
</protein>
<dbReference type="InterPro" id="IPR029024">
    <property type="entry name" value="TerB-like"/>
</dbReference>
<evidence type="ECO:0000313" key="2">
    <source>
        <dbReference type="Proteomes" id="UP001491088"/>
    </source>
</evidence>
<organism evidence="1 2">
    <name type="scientific">Polaribacter marinaquae</name>
    <dbReference type="NCBI Taxonomy" id="1642819"/>
    <lineage>
        <taxon>Bacteria</taxon>
        <taxon>Pseudomonadati</taxon>
        <taxon>Bacteroidota</taxon>
        <taxon>Flavobacteriia</taxon>
        <taxon>Flavobacteriales</taxon>
        <taxon>Flavobacteriaceae</taxon>
    </lineage>
</organism>
<dbReference type="Proteomes" id="UP001491088">
    <property type="component" value="Chromosome"/>
</dbReference>
<dbReference type="RefSeq" id="WP_340934112.1">
    <property type="nucleotide sequence ID" value="NZ_CP150496.1"/>
</dbReference>
<gene>
    <name evidence="1" type="ORF">WG950_03145</name>
</gene>
<evidence type="ECO:0000313" key="1">
    <source>
        <dbReference type="EMBL" id="WYW56262.1"/>
    </source>
</evidence>
<name>A0ABZ2TT08_9FLAO</name>
<evidence type="ECO:0008006" key="3">
    <source>
        <dbReference type="Google" id="ProtNLM"/>
    </source>
</evidence>
<keyword evidence="2" id="KW-1185">Reference proteome</keyword>
<proteinExistence type="predicted"/>
<dbReference type="EMBL" id="CP150496">
    <property type="protein sequence ID" value="WYW56262.1"/>
    <property type="molecule type" value="Genomic_DNA"/>
</dbReference>